<reference evidence="2 3" key="1">
    <citation type="submission" date="2020-10" db="EMBL/GenBank/DDBJ databases">
        <authorList>
            <person name="Castelo-Branco R."/>
            <person name="Eusebio N."/>
            <person name="Adriana R."/>
            <person name="Vieira A."/>
            <person name="Brugerolle De Fraissinette N."/>
            <person name="Rezende De Castro R."/>
            <person name="Schneider M.P."/>
            <person name="Vasconcelos V."/>
            <person name="Leao P.N."/>
        </authorList>
    </citation>
    <scope>NUCLEOTIDE SEQUENCE [LARGE SCALE GENOMIC DNA]</scope>
    <source>
        <strain evidence="2 3">LEGE 00031</strain>
    </source>
</reference>
<dbReference type="Proteomes" id="UP000658720">
    <property type="component" value="Unassembled WGS sequence"/>
</dbReference>
<gene>
    <name evidence="2" type="ORF">IQ217_04290</name>
</gene>
<sequence>MNNENTKFGFTAFAENWNGRLAMIGFSSALILELVSGQGVLHFFGIL</sequence>
<keyword evidence="3" id="KW-1185">Reference proteome</keyword>
<dbReference type="EMBL" id="JADEVV010000008">
    <property type="protein sequence ID" value="MBE9253093.1"/>
    <property type="molecule type" value="Genomic_DNA"/>
</dbReference>
<protein>
    <submittedName>
        <fullName evidence="2">Chlorophyll A-B binding protein</fullName>
    </submittedName>
</protein>
<accession>A0ABR9VNZ9</accession>
<feature type="transmembrane region" description="Helical" evidence="1">
    <location>
        <begin position="21"/>
        <end position="44"/>
    </location>
</feature>
<organism evidence="2 3">
    <name type="scientific">Synechocystis salina LEGE 00031</name>
    <dbReference type="NCBI Taxonomy" id="1828736"/>
    <lineage>
        <taxon>Bacteria</taxon>
        <taxon>Bacillati</taxon>
        <taxon>Cyanobacteriota</taxon>
        <taxon>Cyanophyceae</taxon>
        <taxon>Synechococcales</taxon>
        <taxon>Merismopediaceae</taxon>
        <taxon>Synechocystis</taxon>
    </lineage>
</organism>
<dbReference type="RefSeq" id="WP_190598823.1">
    <property type="nucleotide sequence ID" value="NZ_JADEVV010000008.1"/>
</dbReference>
<comment type="caution">
    <text evidence="2">The sequence shown here is derived from an EMBL/GenBank/DDBJ whole genome shotgun (WGS) entry which is preliminary data.</text>
</comment>
<evidence type="ECO:0000313" key="3">
    <source>
        <dbReference type="Proteomes" id="UP000658720"/>
    </source>
</evidence>
<name>A0ABR9VNZ9_9SYNC</name>
<keyword evidence="1" id="KW-1133">Transmembrane helix</keyword>
<evidence type="ECO:0000313" key="2">
    <source>
        <dbReference type="EMBL" id="MBE9253093.1"/>
    </source>
</evidence>
<dbReference type="Gene3D" id="1.10.3460.10">
    <property type="entry name" value="Chlorophyll a/b binding protein domain"/>
    <property type="match status" value="1"/>
</dbReference>
<keyword evidence="1" id="KW-0812">Transmembrane</keyword>
<evidence type="ECO:0000256" key="1">
    <source>
        <dbReference type="SAM" id="Phobius"/>
    </source>
</evidence>
<dbReference type="SUPFAM" id="SSF103511">
    <property type="entry name" value="Chlorophyll a-b binding protein"/>
    <property type="match status" value="1"/>
</dbReference>
<proteinExistence type="predicted"/>
<keyword evidence="1" id="KW-0472">Membrane</keyword>